<organism evidence="8 9">
    <name type="scientific">Ustilaginoidea virens</name>
    <name type="common">Rice false smut fungus</name>
    <name type="synonym">Villosiclava virens</name>
    <dbReference type="NCBI Taxonomy" id="1159556"/>
    <lineage>
        <taxon>Eukaryota</taxon>
        <taxon>Fungi</taxon>
        <taxon>Dikarya</taxon>
        <taxon>Ascomycota</taxon>
        <taxon>Pezizomycotina</taxon>
        <taxon>Sordariomycetes</taxon>
        <taxon>Hypocreomycetidae</taxon>
        <taxon>Hypocreales</taxon>
        <taxon>Clavicipitaceae</taxon>
        <taxon>Ustilaginoidea</taxon>
    </lineage>
</organism>
<accession>A0A8E5MG72</accession>
<comment type="subcellular location">
    <subcellularLocation>
        <location evidence="1">Membrane</location>
        <topology evidence="1">Multi-pass membrane protein</topology>
    </subcellularLocation>
</comment>
<name>A0A8E5MG72_USTVR</name>
<evidence type="ECO:0000256" key="4">
    <source>
        <dbReference type="ARBA" id="ARBA00022989"/>
    </source>
</evidence>
<evidence type="ECO:0000313" key="9">
    <source>
        <dbReference type="Proteomes" id="UP000027002"/>
    </source>
</evidence>
<evidence type="ECO:0000256" key="2">
    <source>
        <dbReference type="ARBA" id="ARBA00022448"/>
    </source>
</evidence>
<feature type="transmembrane region" description="Helical" evidence="6">
    <location>
        <begin position="272"/>
        <end position="291"/>
    </location>
</feature>
<dbReference type="InterPro" id="IPR011701">
    <property type="entry name" value="MFS"/>
</dbReference>
<keyword evidence="4 6" id="KW-1133">Transmembrane helix</keyword>
<dbReference type="InterPro" id="IPR020846">
    <property type="entry name" value="MFS_dom"/>
</dbReference>
<feature type="transmembrane region" description="Helical" evidence="6">
    <location>
        <begin position="405"/>
        <end position="426"/>
    </location>
</feature>
<dbReference type="PANTHER" id="PTHR23504">
    <property type="entry name" value="MAJOR FACILITATOR SUPERFAMILY DOMAIN-CONTAINING PROTEIN 10"/>
    <property type="match status" value="1"/>
</dbReference>
<feature type="transmembrane region" description="Helical" evidence="6">
    <location>
        <begin position="63"/>
        <end position="82"/>
    </location>
</feature>
<feature type="transmembrane region" description="Helical" evidence="6">
    <location>
        <begin position="230"/>
        <end position="252"/>
    </location>
</feature>
<feature type="transmembrane region" description="Helical" evidence="6">
    <location>
        <begin position="120"/>
        <end position="144"/>
    </location>
</feature>
<keyword evidence="3 6" id="KW-0812">Transmembrane</keyword>
<dbReference type="PROSITE" id="PS50850">
    <property type="entry name" value="MFS"/>
    <property type="match status" value="1"/>
</dbReference>
<evidence type="ECO:0000256" key="1">
    <source>
        <dbReference type="ARBA" id="ARBA00004141"/>
    </source>
</evidence>
<feature type="transmembrane region" description="Helical" evidence="6">
    <location>
        <begin position="88"/>
        <end position="108"/>
    </location>
</feature>
<feature type="transmembrane region" description="Helical" evidence="6">
    <location>
        <begin position="336"/>
        <end position="361"/>
    </location>
</feature>
<keyword evidence="2" id="KW-0813">Transport</keyword>
<evidence type="ECO:0000256" key="5">
    <source>
        <dbReference type="ARBA" id="ARBA00023136"/>
    </source>
</evidence>
<dbReference type="SUPFAM" id="SSF103473">
    <property type="entry name" value="MFS general substrate transporter"/>
    <property type="match status" value="1"/>
</dbReference>
<feature type="transmembrane region" description="Helical" evidence="6">
    <location>
        <begin position="303"/>
        <end position="324"/>
    </location>
</feature>
<sequence>MVEPIAFFSVFPFIAQMVQRNGNLADSDVGFYSGLIESLFSAAQAVVFIFWGRLADRLGRKPVLICSLCGMAVGPALFGVATSIGQMVVFRCLAGAFSGCGLIIRTMIGDLCTEDSQALAFTWFAFAGNVGIFLGPLIGGALANPVEQYPGLFAGNRFFQTYPYALPGLVVGFVCATAASTSMLFLEETLDRAGAAHPPGTDNGASPERGPLEAPPNNSMTLWQLVKAPGVAAVLWVYGHVMVLAFAFTAIIPVALFTPADIGGLGCSAAEISVYMATQGASQAMWLLLAFPYLHRRLGTNGVLRLCAIAYPFFFAGYVVMNALLRHGSEAATAWFWVVGCVVVFIGPGVSMVFTGVQLALNSASPTPHLLGTLNAVALTYSSVIRSIVPAVATAVYAVGVRRQILWGHLAWIILIFISMTLPRCLKWLRN</sequence>
<dbReference type="EMBL" id="CP072755">
    <property type="protein sequence ID" value="QUC19233.1"/>
    <property type="molecule type" value="Genomic_DNA"/>
</dbReference>
<dbReference type="Gene3D" id="1.20.1250.20">
    <property type="entry name" value="MFS general substrate transporter like domains"/>
    <property type="match status" value="1"/>
</dbReference>
<dbReference type="GO" id="GO:0016020">
    <property type="term" value="C:membrane"/>
    <property type="evidence" value="ECO:0007669"/>
    <property type="project" value="UniProtKB-SubCell"/>
</dbReference>
<evidence type="ECO:0000259" key="7">
    <source>
        <dbReference type="PROSITE" id="PS50850"/>
    </source>
</evidence>
<dbReference type="Pfam" id="PF07690">
    <property type="entry name" value="MFS_1"/>
    <property type="match status" value="1"/>
</dbReference>
<dbReference type="GeneID" id="66064252"/>
<keyword evidence="9" id="KW-1185">Reference proteome</keyword>
<feature type="transmembrane region" description="Helical" evidence="6">
    <location>
        <begin position="30"/>
        <end position="51"/>
    </location>
</feature>
<dbReference type="PRINTS" id="PR01035">
    <property type="entry name" value="TCRTETA"/>
</dbReference>
<feature type="transmembrane region" description="Helical" evidence="6">
    <location>
        <begin position="164"/>
        <end position="186"/>
    </location>
</feature>
<dbReference type="OrthoDB" id="419616at2759"/>
<proteinExistence type="predicted"/>
<feature type="transmembrane region" description="Helical" evidence="6">
    <location>
        <begin position="373"/>
        <end position="399"/>
    </location>
</feature>
<dbReference type="InterPro" id="IPR001958">
    <property type="entry name" value="Tet-R_TetA/multi-R_MdtG-like"/>
</dbReference>
<evidence type="ECO:0000313" key="8">
    <source>
        <dbReference type="EMBL" id="QUC19233.1"/>
    </source>
</evidence>
<dbReference type="Proteomes" id="UP000027002">
    <property type="component" value="Chromosome 3"/>
</dbReference>
<reference evidence="8" key="1">
    <citation type="submission" date="2020-03" db="EMBL/GenBank/DDBJ databases">
        <title>A mixture of massive structural variations and highly conserved coding sequences in Ustilaginoidea virens genome.</title>
        <authorList>
            <person name="Zhang K."/>
            <person name="Zhao Z."/>
            <person name="Zhang Z."/>
            <person name="Li Y."/>
            <person name="Hsiang T."/>
            <person name="Sun W."/>
        </authorList>
    </citation>
    <scope>NUCLEOTIDE SEQUENCE</scope>
    <source>
        <strain evidence="8">UV-8b</strain>
    </source>
</reference>
<evidence type="ECO:0000256" key="6">
    <source>
        <dbReference type="SAM" id="Phobius"/>
    </source>
</evidence>
<gene>
    <name evidence="8" type="ORF">UV8b_03474</name>
</gene>
<dbReference type="RefSeq" id="XP_042996906.1">
    <property type="nucleotide sequence ID" value="XM_043140972.1"/>
</dbReference>
<evidence type="ECO:0000256" key="3">
    <source>
        <dbReference type="ARBA" id="ARBA00022692"/>
    </source>
</evidence>
<dbReference type="KEGG" id="uvi:66064252"/>
<protein>
    <recommendedName>
        <fullName evidence="7">Major facilitator superfamily (MFS) profile domain-containing protein</fullName>
    </recommendedName>
</protein>
<dbReference type="GO" id="GO:0022857">
    <property type="term" value="F:transmembrane transporter activity"/>
    <property type="evidence" value="ECO:0007669"/>
    <property type="project" value="InterPro"/>
</dbReference>
<feature type="domain" description="Major facilitator superfamily (MFS) profile" evidence="7">
    <location>
        <begin position="1"/>
        <end position="426"/>
    </location>
</feature>
<dbReference type="PANTHER" id="PTHR23504:SF3">
    <property type="entry name" value="MAJOR FACILITATOR SUPERFAMILY (MFS) PROFILE DOMAIN-CONTAINING PROTEIN"/>
    <property type="match status" value="1"/>
</dbReference>
<dbReference type="AlphaFoldDB" id="A0A8E5MG72"/>
<keyword evidence="5 6" id="KW-0472">Membrane</keyword>
<dbReference type="InterPro" id="IPR036259">
    <property type="entry name" value="MFS_trans_sf"/>
</dbReference>